<dbReference type="InParanoid" id="D8RKE0"/>
<protein>
    <recommendedName>
        <fullName evidence="7">MMS19 nucleotide excision repair protein</fullName>
    </recommendedName>
</protein>
<feature type="domain" description="MMS19 C-terminal" evidence="9">
    <location>
        <begin position="656"/>
        <end position="981"/>
    </location>
</feature>
<dbReference type="Proteomes" id="UP000001514">
    <property type="component" value="Unassembled WGS sequence"/>
</dbReference>
<evidence type="ECO:0000313" key="11">
    <source>
        <dbReference type="EMBL" id="EFJ27426.1"/>
    </source>
</evidence>
<dbReference type="InterPro" id="IPR029056">
    <property type="entry name" value="Ribokinase-like"/>
</dbReference>
<dbReference type="Pfam" id="PF00294">
    <property type="entry name" value="PfkB"/>
    <property type="match status" value="1"/>
</dbReference>
<evidence type="ECO:0000259" key="8">
    <source>
        <dbReference type="Pfam" id="PF00294"/>
    </source>
</evidence>
<dbReference type="Gene3D" id="1.25.10.10">
    <property type="entry name" value="Leucine-rich Repeat Variant"/>
    <property type="match status" value="2"/>
</dbReference>
<comment type="subcellular location">
    <subcellularLocation>
        <location evidence="1 7">Nucleus</location>
    </subcellularLocation>
</comment>
<dbReference type="InterPro" id="IPR039920">
    <property type="entry name" value="MMS19"/>
</dbReference>
<dbReference type="EMBL" id="GL377582">
    <property type="protein sequence ID" value="EFJ27426.1"/>
    <property type="molecule type" value="Genomic_DNA"/>
</dbReference>
<feature type="domain" description="MMS19 N-terminal" evidence="10">
    <location>
        <begin position="86"/>
        <end position="352"/>
    </location>
</feature>
<dbReference type="STRING" id="88036.D8RKE0"/>
<keyword evidence="5" id="KW-0418">Kinase</keyword>
<keyword evidence="4" id="KW-0677">Repeat</keyword>
<evidence type="ECO:0000256" key="5">
    <source>
        <dbReference type="ARBA" id="ARBA00022777"/>
    </source>
</evidence>
<dbReference type="PRINTS" id="PR00990">
    <property type="entry name" value="RIBOKINASE"/>
</dbReference>
<proteinExistence type="inferred from homology"/>
<dbReference type="eggNOG" id="KOG2855">
    <property type="taxonomic scope" value="Eukaryota"/>
</dbReference>
<dbReference type="Gene3D" id="3.40.1190.20">
    <property type="match status" value="1"/>
</dbReference>
<dbReference type="InterPro" id="IPR011989">
    <property type="entry name" value="ARM-like"/>
</dbReference>
<evidence type="ECO:0000313" key="12">
    <source>
        <dbReference type="Proteomes" id="UP000001514"/>
    </source>
</evidence>
<sequence length="1333" mass="143730">MSYEMMVAGLEADEASIVCILIASIHSGDVEAGRRHFQSASFDQSWRTHVDAALDSQSSGHDRAAAQDALLLLLQQRNISINDIVLHLGSCLTSTDFLVRSKGMTFLGEMVARLHSTRLEEHVVHSLALFFTARIEDSACLHGALLGCNSLYKRAKDVGEVAAQDAVQVIKTVKWLDMQSLAQQDRLLCFELLVTLVERHPSEVGTLGTDLVTGAAQLIEGEKDPRCLLLAFRLIERLGSLFPDPKGPLAQAAPDLFDIIACYFPISFKLRPNDSKDISREDLIASLKSAFAASSFFASECIPLLLEKLSSSVQDSKLQSLEFLGDCAVAYGERVMDEYARPIWVALKAELFPHLTSFYSESGKLQDPEVFRAATICLTQCVKASLRHSDHDGGQFLRLILDDEICSHLLQYLTRKATIADAQEKHHMQTVGQVLSAAARASPLSSNIISATILPAFLSNKTCSDAHVLGVVVSVLTAIREVAVEQVSLLCDIQWLDRVFSSLTKLLLIFSDNLKSASMNEAITAICVSGLQCVATFPGYLSSLSEAQVYEFVSHLLELVLDKGKHANSWDQAVQAVASICATEDQLSASTGSASVAAKHHLLIPLFSGEFLALYENDIERGHAPALQFSMQLWSSFQSLPLDIDIPEEILIPWMDLVRTAVSMCDLSGQEAVVLKSYDILCSRCSKDHDTMDGKQAWLIAIWSSTAVAMRPNIQLLQDEKIIQLLLKTSLEVQSSAVSEYIAQALASILNKWPTTSYPLDGVVQNVLDELRAFGTDTPRLVSILAWIAKALAMRGDNKVALVAGILIEILRQGKGALYADGDGEDSMIRRAAAKALGVIVGDAKALNKRHFATVQPLYTQRFFHSFLPPLLHALRDAPDNVSRVWLIRGFSHLIVNVPTTAVLMEGNKVFPLLLEALSNAEDSDTLLGNLLILSAFLMDEKSKGAVIDRIGLVITCLVELVQYQHSTAVRETALQCLGAIVSLPFASIYPSSRKVLKTLHRALDDPKRSVKQAAIMSVTKSHKLVLVLGSVYANVVVQLERLPLAGETLAARSSSCSAGGRGVNQAACAARLSCPTNLIAQVGNDGHAALVREALASAGVRVDHLSTVSVATGQAVVMMQGVGKTVIVVEGANVSWPRLDDGYGRLQPAAQQNIRAAAVLLLQREIPDAVNIEAAKIAKTAGVPVVLSTGGSESLLPAELLECVTVLSTSDEELARAVGLKGDTEDDAVAAARRCIADMGVKQVLLQLRSQGLLLLVTQDEETAVVSAPTSSLGDDIATAAYAVAAFIDAQPHPSALKFAACAALLCNRPGGIAALPDRKAVLDHLVHHSEE</sequence>
<evidence type="ECO:0000259" key="9">
    <source>
        <dbReference type="Pfam" id="PF12460"/>
    </source>
</evidence>
<dbReference type="InterPro" id="IPR002139">
    <property type="entry name" value="Ribo/fructo_kinase"/>
</dbReference>
<dbReference type="GO" id="GO:0005634">
    <property type="term" value="C:nucleus"/>
    <property type="evidence" value="ECO:0007669"/>
    <property type="project" value="UniProtKB-SubCell"/>
</dbReference>
<dbReference type="GO" id="GO:0016301">
    <property type="term" value="F:kinase activity"/>
    <property type="evidence" value="ECO:0007669"/>
    <property type="project" value="UniProtKB-KW"/>
</dbReference>
<dbReference type="Gramene" id="EFJ27426">
    <property type="protein sequence ID" value="EFJ27426"/>
    <property type="gene ID" value="SELMODRAFT_412197"/>
</dbReference>
<keyword evidence="6 7" id="KW-0539">Nucleus</keyword>
<name>D8RKE0_SELML</name>
<reference evidence="11 12" key="1">
    <citation type="journal article" date="2011" name="Science">
        <title>The Selaginella genome identifies genetic changes associated with the evolution of vascular plants.</title>
        <authorList>
            <person name="Banks J.A."/>
            <person name="Nishiyama T."/>
            <person name="Hasebe M."/>
            <person name="Bowman J.L."/>
            <person name="Gribskov M."/>
            <person name="dePamphilis C."/>
            <person name="Albert V.A."/>
            <person name="Aono N."/>
            <person name="Aoyama T."/>
            <person name="Ambrose B.A."/>
            <person name="Ashton N.W."/>
            <person name="Axtell M.J."/>
            <person name="Barker E."/>
            <person name="Barker M.S."/>
            <person name="Bennetzen J.L."/>
            <person name="Bonawitz N.D."/>
            <person name="Chapple C."/>
            <person name="Cheng C."/>
            <person name="Correa L.G."/>
            <person name="Dacre M."/>
            <person name="DeBarry J."/>
            <person name="Dreyer I."/>
            <person name="Elias M."/>
            <person name="Engstrom E.M."/>
            <person name="Estelle M."/>
            <person name="Feng L."/>
            <person name="Finet C."/>
            <person name="Floyd S.K."/>
            <person name="Frommer W.B."/>
            <person name="Fujita T."/>
            <person name="Gramzow L."/>
            <person name="Gutensohn M."/>
            <person name="Harholt J."/>
            <person name="Hattori M."/>
            <person name="Heyl A."/>
            <person name="Hirai T."/>
            <person name="Hiwatashi Y."/>
            <person name="Ishikawa M."/>
            <person name="Iwata M."/>
            <person name="Karol K.G."/>
            <person name="Koehler B."/>
            <person name="Kolukisaoglu U."/>
            <person name="Kubo M."/>
            <person name="Kurata T."/>
            <person name="Lalonde S."/>
            <person name="Li K."/>
            <person name="Li Y."/>
            <person name="Litt A."/>
            <person name="Lyons E."/>
            <person name="Manning G."/>
            <person name="Maruyama T."/>
            <person name="Michael T.P."/>
            <person name="Mikami K."/>
            <person name="Miyazaki S."/>
            <person name="Morinaga S."/>
            <person name="Murata T."/>
            <person name="Mueller-Roeber B."/>
            <person name="Nelson D.R."/>
            <person name="Obara M."/>
            <person name="Oguri Y."/>
            <person name="Olmstead R.G."/>
            <person name="Onodera N."/>
            <person name="Petersen B.L."/>
            <person name="Pils B."/>
            <person name="Prigge M."/>
            <person name="Rensing S.A."/>
            <person name="Riano-Pachon D.M."/>
            <person name="Roberts A.W."/>
            <person name="Sato Y."/>
            <person name="Scheller H.V."/>
            <person name="Schulz B."/>
            <person name="Schulz C."/>
            <person name="Shakirov E.V."/>
            <person name="Shibagaki N."/>
            <person name="Shinohara N."/>
            <person name="Shippen D.E."/>
            <person name="Soerensen I."/>
            <person name="Sotooka R."/>
            <person name="Sugimoto N."/>
            <person name="Sugita M."/>
            <person name="Sumikawa N."/>
            <person name="Tanurdzic M."/>
            <person name="Theissen G."/>
            <person name="Ulvskov P."/>
            <person name="Wakazuki S."/>
            <person name="Weng J.K."/>
            <person name="Willats W.W."/>
            <person name="Wipf D."/>
            <person name="Wolf P.G."/>
            <person name="Yang L."/>
            <person name="Zimmer A.D."/>
            <person name="Zhu Q."/>
            <person name="Mitros T."/>
            <person name="Hellsten U."/>
            <person name="Loque D."/>
            <person name="Otillar R."/>
            <person name="Salamov A."/>
            <person name="Schmutz J."/>
            <person name="Shapiro H."/>
            <person name="Lindquist E."/>
            <person name="Lucas S."/>
            <person name="Rokhsar D."/>
            <person name="Grigoriev I.V."/>
        </authorList>
    </citation>
    <scope>NUCLEOTIDE SEQUENCE [LARGE SCALE GENOMIC DNA]</scope>
</reference>
<dbReference type="PANTHER" id="PTHR12891:SF0">
    <property type="entry name" value="MMS19 NUCLEOTIDE EXCISION REPAIR PROTEIN HOMOLOG"/>
    <property type="match status" value="1"/>
</dbReference>
<dbReference type="OMA" id="DCCERNA"/>
<dbReference type="GO" id="GO:0016226">
    <property type="term" value="P:iron-sulfur cluster assembly"/>
    <property type="evidence" value="ECO:0007669"/>
    <property type="project" value="UniProtKB-UniRule"/>
</dbReference>
<dbReference type="FunCoup" id="D8RKE0">
    <property type="interactions" value="4620"/>
</dbReference>
<dbReference type="Pfam" id="PF12460">
    <property type="entry name" value="MMS19_C"/>
    <property type="match status" value="1"/>
</dbReference>
<evidence type="ECO:0000256" key="1">
    <source>
        <dbReference type="ARBA" id="ARBA00004123"/>
    </source>
</evidence>
<dbReference type="Pfam" id="PF14500">
    <property type="entry name" value="MMS19_N"/>
    <property type="match status" value="1"/>
</dbReference>
<dbReference type="HOGENOM" id="CLU_005943_0_0_1"/>
<evidence type="ECO:0000256" key="2">
    <source>
        <dbReference type="ARBA" id="ARBA00009340"/>
    </source>
</evidence>
<dbReference type="eggNOG" id="KOG1967">
    <property type="taxonomic scope" value="Eukaryota"/>
</dbReference>
<evidence type="ECO:0000256" key="3">
    <source>
        <dbReference type="ARBA" id="ARBA00022679"/>
    </source>
</evidence>
<comment type="function">
    <text evidence="7">Key component of the cytosolic iron-sulfur protein assembly (CIA) complex, a multiprotein complex that mediates the incorporation of iron-sulfur cluster into apoproteins specifically involved in DNA metabolism and genomic integrity. In the CIA complex, MMS19 acts as an adapter between early-acting CIA components and a subset of cellular target iron-sulfur proteins.</text>
</comment>
<dbReference type="GO" id="GO:0051604">
    <property type="term" value="P:protein maturation"/>
    <property type="evidence" value="ECO:0000318"/>
    <property type="project" value="GO_Central"/>
</dbReference>
<keyword evidence="12" id="KW-1185">Reference proteome</keyword>
<dbReference type="GO" id="GO:0097361">
    <property type="term" value="C:cytosolic [4Fe-4S] assembly targeting complex"/>
    <property type="evidence" value="ECO:0000318"/>
    <property type="project" value="GO_Central"/>
</dbReference>
<dbReference type="GO" id="GO:0006281">
    <property type="term" value="P:DNA repair"/>
    <property type="evidence" value="ECO:0007669"/>
    <property type="project" value="UniProtKB-UniRule"/>
</dbReference>
<gene>
    <name evidence="11" type="ORF">SELMODRAFT_412197</name>
</gene>
<dbReference type="InterPro" id="IPR024687">
    <property type="entry name" value="MMS19_C"/>
</dbReference>
<evidence type="ECO:0000256" key="4">
    <source>
        <dbReference type="ARBA" id="ARBA00022737"/>
    </source>
</evidence>
<evidence type="ECO:0000256" key="7">
    <source>
        <dbReference type="RuleBase" id="RU367072"/>
    </source>
</evidence>
<dbReference type="InterPro" id="IPR011611">
    <property type="entry name" value="PfkB_dom"/>
</dbReference>
<keyword evidence="7" id="KW-0234">DNA repair</keyword>
<evidence type="ECO:0000256" key="6">
    <source>
        <dbReference type="ARBA" id="ARBA00023242"/>
    </source>
</evidence>
<dbReference type="SUPFAM" id="SSF48371">
    <property type="entry name" value="ARM repeat"/>
    <property type="match status" value="1"/>
</dbReference>
<comment type="similarity">
    <text evidence="2 7">Belongs to the MET18/MMS19 family.</text>
</comment>
<dbReference type="InterPro" id="IPR016024">
    <property type="entry name" value="ARM-type_fold"/>
</dbReference>
<organism evidence="12">
    <name type="scientific">Selaginella moellendorffii</name>
    <name type="common">Spikemoss</name>
    <dbReference type="NCBI Taxonomy" id="88036"/>
    <lineage>
        <taxon>Eukaryota</taxon>
        <taxon>Viridiplantae</taxon>
        <taxon>Streptophyta</taxon>
        <taxon>Embryophyta</taxon>
        <taxon>Tracheophyta</taxon>
        <taxon>Lycopodiopsida</taxon>
        <taxon>Selaginellales</taxon>
        <taxon>Selaginellaceae</taxon>
        <taxon>Selaginella</taxon>
    </lineage>
</organism>
<dbReference type="InterPro" id="IPR029240">
    <property type="entry name" value="MMS19_N"/>
</dbReference>
<dbReference type="PANTHER" id="PTHR12891">
    <property type="entry name" value="DNA REPAIR/TRANSCRIPTION PROTEIN MET18/MMS19"/>
    <property type="match status" value="1"/>
</dbReference>
<feature type="domain" description="Carbohydrate kinase PfkB" evidence="8">
    <location>
        <begin position="1025"/>
        <end position="1319"/>
    </location>
</feature>
<evidence type="ECO:0000259" key="10">
    <source>
        <dbReference type="Pfam" id="PF14500"/>
    </source>
</evidence>
<dbReference type="SUPFAM" id="SSF53613">
    <property type="entry name" value="Ribokinase-like"/>
    <property type="match status" value="1"/>
</dbReference>
<keyword evidence="7" id="KW-0227">DNA damage</keyword>
<dbReference type="KEGG" id="smo:SELMODRAFT_412197"/>
<keyword evidence="3" id="KW-0808">Transferase</keyword>
<accession>D8RKE0</accession>